<dbReference type="InterPro" id="IPR016437">
    <property type="entry name" value="MCT-1/Tma20"/>
</dbReference>
<dbReference type="SUPFAM" id="SSF88697">
    <property type="entry name" value="PUA domain-like"/>
    <property type="match status" value="1"/>
</dbReference>
<dbReference type="AlphaFoldDB" id="A0A9P6F288"/>
<dbReference type="Pfam" id="PF17832">
    <property type="entry name" value="Pre-PUA"/>
    <property type="match status" value="1"/>
</dbReference>
<evidence type="ECO:0000256" key="4">
    <source>
        <dbReference type="ARBA" id="ARBA00061046"/>
    </source>
</evidence>
<dbReference type="PIRSF" id="PIRSF005067">
    <property type="entry name" value="Tma_RNA-bind_prd"/>
    <property type="match status" value="1"/>
</dbReference>
<dbReference type="SMART" id="SM00359">
    <property type="entry name" value="PUA"/>
    <property type="match status" value="1"/>
</dbReference>
<comment type="function">
    <text evidence="3 6">Involved in translation.</text>
</comment>
<dbReference type="CDD" id="cd11609">
    <property type="entry name" value="MCT1_N"/>
    <property type="match status" value="1"/>
</dbReference>
<evidence type="ECO:0000259" key="7">
    <source>
        <dbReference type="SMART" id="SM00359"/>
    </source>
</evidence>
<comment type="subcellular location">
    <subcellularLocation>
        <location evidence="1 6">Cytoplasm</location>
    </subcellularLocation>
</comment>
<dbReference type="Proteomes" id="UP000723463">
    <property type="component" value="Unassembled WGS sequence"/>
</dbReference>
<organism evidence="8 9">
    <name type="scientific">Mortierella hygrophila</name>
    <dbReference type="NCBI Taxonomy" id="979708"/>
    <lineage>
        <taxon>Eukaryota</taxon>
        <taxon>Fungi</taxon>
        <taxon>Fungi incertae sedis</taxon>
        <taxon>Mucoromycota</taxon>
        <taxon>Mortierellomycotina</taxon>
        <taxon>Mortierellomycetes</taxon>
        <taxon>Mortierellales</taxon>
        <taxon>Mortierellaceae</taxon>
        <taxon>Mortierella</taxon>
    </lineage>
</organism>
<dbReference type="FunFam" id="3.10.400.20:FF:000001">
    <property type="entry name" value="Malignant T-cell-amplified sequence 1"/>
    <property type="match status" value="1"/>
</dbReference>
<dbReference type="PANTHER" id="PTHR22798:SF0">
    <property type="entry name" value="MALIGNANT T-CELL-AMPLIFIED SEQUENCE 1"/>
    <property type="match status" value="1"/>
</dbReference>
<accession>A0A9P6F288</accession>
<keyword evidence="9" id="KW-1185">Reference proteome</keyword>
<dbReference type="GO" id="GO:0005737">
    <property type="term" value="C:cytoplasm"/>
    <property type="evidence" value="ECO:0007669"/>
    <property type="project" value="UniProtKB-SubCell"/>
</dbReference>
<comment type="similarity">
    <text evidence="4 6">Belongs to the TMA20 family.</text>
</comment>
<dbReference type="GO" id="GO:0001731">
    <property type="term" value="P:formation of translation preinitiation complex"/>
    <property type="evidence" value="ECO:0007669"/>
    <property type="project" value="TreeGrafter"/>
</dbReference>
<dbReference type="InterPro" id="IPR015947">
    <property type="entry name" value="PUA-like_sf"/>
</dbReference>
<keyword evidence="2 6" id="KW-0963">Cytoplasm</keyword>
<comment type="caution">
    <text evidence="8">The sequence shown here is derived from an EMBL/GenBank/DDBJ whole genome shotgun (WGS) entry which is preliminary data.</text>
</comment>
<evidence type="ECO:0000313" key="8">
    <source>
        <dbReference type="EMBL" id="KAF9540445.1"/>
    </source>
</evidence>
<gene>
    <name evidence="8" type="ORF">EC957_004285</name>
</gene>
<dbReference type="NCBIfam" id="TIGR00451">
    <property type="entry name" value="unchar_dom_2"/>
    <property type="match status" value="1"/>
</dbReference>
<dbReference type="Gene3D" id="3.10.400.20">
    <property type="match status" value="1"/>
</dbReference>
<dbReference type="Pfam" id="PF01472">
    <property type="entry name" value="PUA"/>
    <property type="match status" value="1"/>
</dbReference>
<proteinExistence type="inferred from homology"/>
<evidence type="ECO:0000313" key="9">
    <source>
        <dbReference type="Proteomes" id="UP000723463"/>
    </source>
</evidence>
<dbReference type="EMBL" id="JAAAXW010000200">
    <property type="protein sequence ID" value="KAF9540445.1"/>
    <property type="molecule type" value="Genomic_DNA"/>
</dbReference>
<protein>
    <recommendedName>
        <fullName evidence="5 6">Translation machinery-associated protein 20</fullName>
    </recommendedName>
</protein>
<dbReference type="GO" id="GO:0003723">
    <property type="term" value="F:RNA binding"/>
    <property type="evidence" value="ECO:0007669"/>
    <property type="project" value="InterPro"/>
</dbReference>
<evidence type="ECO:0000256" key="6">
    <source>
        <dbReference type="PIRNR" id="PIRNR005067"/>
    </source>
</evidence>
<dbReference type="InterPro" id="IPR041366">
    <property type="entry name" value="Pre-PUA"/>
</dbReference>
<feature type="domain" description="PUA" evidence="7">
    <location>
        <begin position="116"/>
        <end position="195"/>
    </location>
</feature>
<dbReference type="CDD" id="cd21155">
    <property type="entry name" value="PUA_MCTS-1-like"/>
    <property type="match status" value="1"/>
</dbReference>
<name>A0A9P6F288_9FUNG</name>
<reference evidence="8" key="1">
    <citation type="journal article" date="2020" name="Fungal Divers.">
        <title>Resolving the Mortierellaceae phylogeny through synthesis of multi-gene phylogenetics and phylogenomics.</title>
        <authorList>
            <person name="Vandepol N."/>
            <person name="Liber J."/>
            <person name="Desiro A."/>
            <person name="Na H."/>
            <person name="Kennedy M."/>
            <person name="Barry K."/>
            <person name="Grigoriev I.V."/>
            <person name="Miller A.N."/>
            <person name="O'Donnell K."/>
            <person name="Stajich J.E."/>
            <person name="Bonito G."/>
        </authorList>
    </citation>
    <scope>NUCLEOTIDE SEQUENCE</scope>
    <source>
        <strain evidence="8">NRRL 2591</strain>
    </source>
</reference>
<sequence length="205" mass="23128">MESDWTREQPNRGRTYSCKELGPWALFNIKEDVTGHTQVKSSVQRAIRAKILEQYKEGIEGIIDDVMPKKAPLILMKCHEHINLIVMNNEVLFFNHFDGPYFPTLKLLHKYPNMLPRLQVDRGAIKFVMAGANIMCPGLTSKGARMDVSVPADAVVAITAEGKNEILAVGTTKMSTDDIKRINKNIGVETAHYLNDYLWKTVVDI</sequence>
<dbReference type="InterPro" id="IPR004521">
    <property type="entry name" value="Uncharacterised_CHP00451"/>
</dbReference>
<evidence type="ECO:0000256" key="3">
    <source>
        <dbReference type="ARBA" id="ARBA00060251"/>
    </source>
</evidence>
<dbReference type="InterPro" id="IPR002478">
    <property type="entry name" value="PUA"/>
</dbReference>
<evidence type="ECO:0000256" key="2">
    <source>
        <dbReference type="ARBA" id="ARBA00022490"/>
    </source>
</evidence>
<dbReference type="PANTHER" id="PTHR22798">
    <property type="entry name" value="MCT-1 PROTEIN"/>
    <property type="match status" value="1"/>
</dbReference>
<dbReference type="PROSITE" id="PS50890">
    <property type="entry name" value="PUA"/>
    <property type="match status" value="1"/>
</dbReference>
<evidence type="ECO:0000256" key="1">
    <source>
        <dbReference type="ARBA" id="ARBA00004496"/>
    </source>
</evidence>
<evidence type="ECO:0000256" key="5">
    <source>
        <dbReference type="ARBA" id="ARBA00070056"/>
    </source>
</evidence>